<dbReference type="Proteomes" id="UP000546162">
    <property type="component" value="Unassembled WGS sequence"/>
</dbReference>
<gene>
    <name evidence="4" type="ORF">BJY16_006781</name>
</gene>
<dbReference type="GO" id="GO:0004316">
    <property type="term" value="F:3-oxoacyl-[acyl-carrier-protein] reductase (NADPH) activity"/>
    <property type="evidence" value="ECO:0007669"/>
    <property type="project" value="UniProtKB-EC"/>
</dbReference>
<evidence type="ECO:0000256" key="1">
    <source>
        <dbReference type="ARBA" id="ARBA00006484"/>
    </source>
</evidence>
<evidence type="ECO:0000259" key="3">
    <source>
        <dbReference type="SMART" id="SM00822"/>
    </source>
</evidence>
<name>A0A7W7H3Q4_9ACTN</name>
<comment type="caution">
    <text evidence="4">The sequence shown here is derived from an EMBL/GenBank/DDBJ whole genome shotgun (WGS) entry which is preliminary data.</text>
</comment>
<dbReference type="FunFam" id="3.40.50.720:FF:000084">
    <property type="entry name" value="Short-chain dehydrogenase reductase"/>
    <property type="match status" value="1"/>
</dbReference>
<organism evidence="4 5">
    <name type="scientific">Actinoplanes octamycinicus</name>
    <dbReference type="NCBI Taxonomy" id="135948"/>
    <lineage>
        <taxon>Bacteria</taxon>
        <taxon>Bacillati</taxon>
        <taxon>Actinomycetota</taxon>
        <taxon>Actinomycetes</taxon>
        <taxon>Micromonosporales</taxon>
        <taxon>Micromonosporaceae</taxon>
        <taxon>Actinoplanes</taxon>
    </lineage>
</organism>
<dbReference type="InterPro" id="IPR057326">
    <property type="entry name" value="KR_dom"/>
</dbReference>
<comment type="similarity">
    <text evidence="1">Belongs to the short-chain dehydrogenases/reductases (SDR) family.</text>
</comment>
<dbReference type="AlphaFoldDB" id="A0A7W7H3Q4"/>
<accession>A0A7W7H3Q4</accession>
<dbReference type="Gene3D" id="3.40.50.720">
    <property type="entry name" value="NAD(P)-binding Rossmann-like Domain"/>
    <property type="match status" value="1"/>
</dbReference>
<evidence type="ECO:0000313" key="4">
    <source>
        <dbReference type="EMBL" id="MBB4743322.1"/>
    </source>
</evidence>
<dbReference type="GO" id="GO:0030497">
    <property type="term" value="P:fatty acid elongation"/>
    <property type="evidence" value="ECO:0007669"/>
    <property type="project" value="TreeGrafter"/>
</dbReference>
<dbReference type="InterPro" id="IPR002347">
    <property type="entry name" value="SDR_fam"/>
</dbReference>
<dbReference type="InterPro" id="IPR020904">
    <property type="entry name" value="Sc_DH/Rdtase_CS"/>
</dbReference>
<reference evidence="4 5" key="1">
    <citation type="submission" date="2020-08" db="EMBL/GenBank/DDBJ databases">
        <title>Sequencing the genomes of 1000 actinobacteria strains.</title>
        <authorList>
            <person name="Klenk H.-P."/>
        </authorList>
    </citation>
    <scope>NUCLEOTIDE SEQUENCE [LARGE SCALE GENOMIC DNA]</scope>
    <source>
        <strain evidence="4 5">DSM 45809</strain>
    </source>
</reference>
<dbReference type="InterPro" id="IPR036291">
    <property type="entry name" value="NAD(P)-bd_dom_sf"/>
</dbReference>
<dbReference type="SUPFAM" id="SSF51735">
    <property type="entry name" value="NAD(P)-binding Rossmann-fold domains"/>
    <property type="match status" value="1"/>
</dbReference>
<dbReference type="EC" id="1.1.1.100" evidence="4"/>
<dbReference type="EMBL" id="JACHNB010000001">
    <property type="protein sequence ID" value="MBB4743322.1"/>
    <property type="molecule type" value="Genomic_DNA"/>
</dbReference>
<dbReference type="PRINTS" id="PR00081">
    <property type="entry name" value="GDHRDH"/>
</dbReference>
<dbReference type="RefSeq" id="WP_185043608.1">
    <property type="nucleotide sequence ID" value="NZ_BAABFG010000005.1"/>
</dbReference>
<evidence type="ECO:0000256" key="2">
    <source>
        <dbReference type="ARBA" id="ARBA00023002"/>
    </source>
</evidence>
<keyword evidence="5" id="KW-1185">Reference proteome</keyword>
<dbReference type="Pfam" id="PF13561">
    <property type="entry name" value="adh_short_C2"/>
    <property type="match status" value="1"/>
</dbReference>
<proteinExistence type="inferred from homology"/>
<dbReference type="PRINTS" id="PR00080">
    <property type="entry name" value="SDRFAMILY"/>
</dbReference>
<evidence type="ECO:0000313" key="5">
    <source>
        <dbReference type="Proteomes" id="UP000546162"/>
    </source>
</evidence>
<protein>
    <submittedName>
        <fullName evidence="4">3-oxoacyl-[acyl-carrier protein] reductase</fullName>
        <ecNumber evidence="4">1.1.1.100</ecNumber>
    </submittedName>
</protein>
<feature type="domain" description="Ketoreductase" evidence="3">
    <location>
        <begin position="8"/>
        <end position="207"/>
    </location>
</feature>
<dbReference type="PROSITE" id="PS00061">
    <property type="entry name" value="ADH_SHORT"/>
    <property type="match status" value="1"/>
</dbReference>
<sequence length="249" mass="26117">MDFGLQGRKILVTGGTRGIGRGIVLAAAEAGADVLTCHRSDGPAVDSLVAALKETGGDHHVVRADLAEVTEVDRLAAEARERFGTLDGVVNNAGVISHIPYEKLGVEEWHRVLDTNLTAAFRVVQQCLPLLGDRGSIVNIGSRGAAAGIPLRAHYTAAKSAMIGLTRSLAKEYGGRGLRINVLAPGVIETEAMDEMPPDRAQALREMYSGKTALARLGTVPEVAAVALFLLSDLSAYITGETLNVDGGI</sequence>
<dbReference type="PANTHER" id="PTHR42760:SF40">
    <property type="entry name" value="3-OXOACYL-[ACYL-CARRIER-PROTEIN] REDUCTASE, CHLOROPLASTIC"/>
    <property type="match status" value="1"/>
</dbReference>
<dbReference type="PANTHER" id="PTHR42760">
    <property type="entry name" value="SHORT-CHAIN DEHYDROGENASES/REDUCTASES FAMILY MEMBER"/>
    <property type="match status" value="1"/>
</dbReference>
<dbReference type="SMART" id="SM00822">
    <property type="entry name" value="PKS_KR"/>
    <property type="match status" value="1"/>
</dbReference>
<dbReference type="CDD" id="cd05233">
    <property type="entry name" value="SDR_c"/>
    <property type="match status" value="1"/>
</dbReference>
<keyword evidence="2 4" id="KW-0560">Oxidoreductase</keyword>